<proteinExistence type="predicted"/>
<protein>
    <submittedName>
        <fullName evidence="2">Uncharacterized protein</fullName>
    </submittedName>
</protein>
<reference evidence="2" key="3">
    <citation type="submission" date="2023-05" db="EMBL/GenBank/DDBJ databases">
        <authorList>
            <person name="Smith C.H."/>
        </authorList>
    </citation>
    <scope>NUCLEOTIDE SEQUENCE</scope>
    <source>
        <strain evidence="2">CHS0354</strain>
        <tissue evidence="2">Mantle</tissue>
    </source>
</reference>
<accession>A0AAE0TC94</accession>
<dbReference type="EMBL" id="JAEAOA010001893">
    <property type="protein sequence ID" value="KAK3607225.1"/>
    <property type="molecule type" value="Genomic_DNA"/>
</dbReference>
<dbReference type="AlphaFoldDB" id="A0AAE0TC94"/>
<sequence length="410" mass="46311">MYFSVDKCANCYGKFEKKKSGYRRFSLETSLRGSNTLVREAISTITGVTFESAPARCGFFLCHVCWRLLSIAIQGKENLKTFCTNTNPASYIGLRAATQDSDWSSVCQNFNQPSTSTQQESESQQVTEHNYIKGKQNNQKDELLPVPIKQRKNAGHRLDKAAGYIKNSEYPKAYRKLFNATKTSRQQFLKFICKRVRNEVRCLCTSTTFPLFNKASASNLRNFSWDSTIDQLAESAPVLYSALVGVITDQKDGDSLKKKRNINPKVRLGIALSCLLYTKYPRKASFIPSVYSAQFSKIRKLQAMKYLYRAGLCTQAKCATAALNTIGNDFEMAAKTVFEMGKADDGEEEMEEEEEESENNYDTDDTDDEESGSDDNEMSKEDDEDNDVSNGEEVDLDEKQETFTMLENGN</sequence>
<dbReference type="Proteomes" id="UP001195483">
    <property type="component" value="Unassembled WGS sequence"/>
</dbReference>
<keyword evidence="3" id="KW-1185">Reference proteome</keyword>
<reference evidence="2" key="2">
    <citation type="journal article" date="2021" name="Genome Biol. Evol.">
        <title>Developing a high-quality reference genome for a parasitic bivalve with doubly uniparental inheritance (Bivalvia: Unionida).</title>
        <authorList>
            <person name="Smith C.H."/>
        </authorList>
    </citation>
    <scope>NUCLEOTIDE SEQUENCE</scope>
    <source>
        <strain evidence="2">CHS0354</strain>
        <tissue evidence="2">Mantle</tissue>
    </source>
</reference>
<gene>
    <name evidence="2" type="ORF">CHS0354_031721</name>
</gene>
<evidence type="ECO:0000313" key="2">
    <source>
        <dbReference type="EMBL" id="KAK3607225.1"/>
    </source>
</evidence>
<organism evidence="2 3">
    <name type="scientific">Potamilus streckersoni</name>
    <dbReference type="NCBI Taxonomy" id="2493646"/>
    <lineage>
        <taxon>Eukaryota</taxon>
        <taxon>Metazoa</taxon>
        <taxon>Spiralia</taxon>
        <taxon>Lophotrochozoa</taxon>
        <taxon>Mollusca</taxon>
        <taxon>Bivalvia</taxon>
        <taxon>Autobranchia</taxon>
        <taxon>Heteroconchia</taxon>
        <taxon>Palaeoheterodonta</taxon>
        <taxon>Unionida</taxon>
        <taxon>Unionoidea</taxon>
        <taxon>Unionidae</taxon>
        <taxon>Ambleminae</taxon>
        <taxon>Lampsilini</taxon>
        <taxon>Potamilus</taxon>
    </lineage>
</organism>
<feature type="compositionally biased region" description="Acidic residues" evidence="1">
    <location>
        <begin position="345"/>
        <end position="398"/>
    </location>
</feature>
<name>A0AAE0TC94_9BIVA</name>
<reference evidence="2" key="1">
    <citation type="journal article" date="2021" name="Genome Biol. Evol.">
        <title>A High-Quality Reference Genome for a Parasitic Bivalve with Doubly Uniparental Inheritance (Bivalvia: Unionida).</title>
        <authorList>
            <person name="Smith C.H."/>
        </authorList>
    </citation>
    <scope>NUCLEOTIDE SEQUENCE</scope>
    <source>
        <strain evidence="2">CHS0354</strain>
    </source>
</reference>
<evidence type="ECO:0000313" key="3">
    <source>
        <dbReference type="Proteomes" id="UP001195483"/>
    </source>
</evidence>
<comment type="caution">
    <text evidence="2">The sequence shown here is derived from an EMBL/GenBank/DDBJ whole genome shotgun (WGS) entry which is preliminary data.</text>
</comment>
<evidence type="ECO:0000256" key="1">
    <source>
        <dbReference type="SAM" id="MobiDB-lite"/>
    </source>
</evidence>
<feature type="region of interest" description="Disordered" evidence="1">
    <location>
        <begin position="343"/>
        <end position="410"/>
    </location>
</feature>